<comment type="caution">
    <text evidence="1">The sequence shown here is derived from an EMBL/GenBank/DDBJ whole genome shotgun (WGS) entry which is preliminary data.</text>
</comment>
<accession>A0ABP9T2M9</accession>
<dbReference type="EMBL" id="BAABJR010000005">
    <property type="protein sequence ID" value="GAA5207370.1"/>
    <property type="molecule type" value="Genomic_DNA"/>
</dbReference>
<evidence type="ECO:0000313" key="1">
    <source>
        <dbReference type="EMBL" id="GAA5207370.1"/>
    </source>
</evidence>
<organism evidence="1 2">
    <name type="scientific">Streptomyces thinghirensis</name>
    <dbReference type="NCBI Taxonomy" id="551547"/>
    <lineage>
        <taxon>Bacteria</taxon>
        <taxon>Bacillati</taxon>
        <taxon>Actinomycetota</taxon>
        <taxon>Actinomycetes</taxon>
        <taxon>Kitasatosporales</taxon>
        <taxon>Streptomycetaceae</taxon>
        <taxon>Streptomyces</taxon>
    </lineage>
</organism>
<reference evidence="2" key="1">
    <citation type="journal article" date="2019" name="Int. J. Syst. Evol. Microbiol.">
        <title>The Global Catalogue of Microorganisms (GCM) 10K type strain sequencing project: providing services to taxonomists for standard genome sequencing and annotation.</title>
        <authorList>
            <consortium name="The Broad Institute Genomics Platform"/>
            <consortium name="The Broad Institute Genome Sequencing Center for Infectious Disease"/>
            <person name="Wu L."/>
            <person name="Ma J."/>
        </authorList>
    </citation>
    <scope>NUCLEOTIDE SEQUENCE [LARGE SCALE GENOMIC DNA]</scope>
    <source>
        <strain evidence="2">JCM 18306</strain>
    </source>
</reference>
<evidence type="ECO:0000313" key="2">
    <source>
        <dbReference type="Proteomes" id="UP001499878"/>
    </source>
</evidence>
<dbReference type="Proteomes" id="UP001499878">
    <property type="component" value="Unassembled WGS sequence"/>
</dbReference>
<gene>
    <name evidence="1" type="ORF">GCM10023323_22610</name>
</gene>
<keyword evidence="2" id="KW-1185">Reference proteome</keyword>
<proteinExistence type="predicted"/>
<name>A0ABP9T2M9_9ACTN</name>
<protein>
    <submittedName>
        <fullName evidence="1">Uncharacterized protein</fullName>
    </submittedName>
</protein>
<sequence>MVPEGIGPFLAGDGPGQKLLGRGFDRRLSGITGTHGHGPPGEEGAFPVLCDEWCRVPSLAPGGVHPLAFVLLALLPYTPGSQCVGPVRTASALLVAAWFVRSVRG</sequence>